<dbReference type="AlphaFoldDB" id="A0A833JU31"/>
<gene>
    <name evidence="1" type="ORF">F6453_1351</name>
</gene>
<dbReference type="Proteomes" id="UP000469950">
    <property type="component" value="Unassembled WGS sequence"/>
</dbReference>
<proteinExistence type="predicted"/>
<dbReference type="EMBL" id="WBMP01000005">
    <property type="protein sequence ID" value="KAE8546105.1"/>
    <property type="molecule type" value="Genomic_DNA"/>
</dbReference>
<organism evidence="1 2">
    <name type="scientific">Marinobacter nauticus</name>
    <name type="common">Marinobacter hydrocarbonoclasticus</name>
    <name type="synonym">Marinobacter aquaeolei</name>
    <dbReference type="NCBI Taxonomy" id="2743"/>
    <lineage>
        <taxon>Bacteria</taxon>
        <taxon>Pseudomonadati</taxon>
        <taxon>Pseudomonadota</taxon>
        <taxon>Gammaproteobacteria</taxon>
        <taxon>Pseudomonadales</taxon>
        <taxon>Marinobacteraceae</taxon>
        <taxon>Marinobacter</taxon>
    </lineage>
</organism>
<dbReference type="Pfam" id="PF13589">
    <property type="entry name" value="HATPase_c_3"/>
    <property type="match status" value="1"/>
</dbReference>
<evidence type="ECO:0000313" key="1">
    <source>
        <dbReference type="EMBL" id="KAE8546105.1"/>
    </source>
</evidence>
<reference evidence="1 2" key="1">
    <citation type="submission" date="2019-10" db="EMBL/GenBank/DDBJ databases">
        <title>Draft genome sequence of Marinobacter hydrocarbonoclasticus NCT7M from the microbiome of the marine copepod.</title>
        <authorList>
            <person name="Nuttall R."/>
            <person name="Sharma G."/>
            <person name="Moisander P."/>
        </authorList>
    </citation>
    <scope>NUCLEOTIDE SEQUENCE [LARGE SCALE GENOMIC DNA]</scope>
    <source>
        <strain evidence="1 2">NCT7M</strain>
    </source>
</reference>
<dbReference type="Gene3D" id="3.30.565.10">
    <property type="entry name" value="Histidine kinase-like ATPase, C-terminal domain"/>
    <property type="match status" value="1"/>
</dbReference>
<evidence type="ECO:0000313" key="2">
    <source>
        <dbReference type="Proteomes" id="UP000469950"/>
    </source>
</evidence>
<sequence>MDRVVKQSSLIREVDATPYAASLIEGHRDFGYSLETALADVIDNSISAGSTTIQLIANTAVEEPSIIIADDGSGMSEAELVEAMRLGSKNPSDKRAAQDLGRFGLGLKSASFSQCRSLTVISSQNSKVSCARWDLDRVSQRNDWSLELLDDHSVLPGLDLLPANGTVVVWEKLDRLIGGYGDDRVKRVSHLNEEIGLAERHLRLVFHRFLEGRNPRIRIFLNRRQLKPIDPMASGHPSTQKSPEEVLGLSKGQVRIRCYTLPHHKKMTREEWDEAGGPEGHLKSQGLYIYRENRLIISGGWLGLARQTELTKLCRIAVDIPNTMDSDWKIDVKKASAQLPPQVRERLRKIVEHFVGTSKRTYRKRGQRLVDETAQPIWTRVQKDGQVIFRPNSDHPVFRAYADQLPDDLREGFYRCIRIVGSGLPIATLHAELVGNAESVVADHADEEDLRQLVFTMADALLGSGIPADAISGAMQSHPVLRDNWYVAKKIIEDYLEQSDFSETRA</sequence>
<protein>
    <recommendedName>
        <fullName evidence="3">ATP-binding protein</fullName>
    </recommendedName>
</protein>
<name>A0A833JU31_MARNT</name>
<dbReference type="RefSeq" id="WP_153740348.1">
    <property type="nucleotide sequence ID" value="NZ_WBMP01000005.1"/>
</dbReference>
<accession>A0A833JU31</accession>
<dbReference type="InterPro" id="IPR036890">
    <property type="entry name" value="HATPase_C_sf"/>
</dbReference>
<comment type="caution">
    <text evidence="1">The sequence shown here is derived from an EMBL/GenBank/DDBJ whole genome shotgun (WGS) entry which is preliminary data.</text>
</comment>
<evidence type="ECO:0008006" key="3">
    <source>
        <dbReference type="Google" id="ProtNLM"/>
    </source>
</evidence>
<dbReference type="SUPFAM" id="SSF55874">
    <property type="entry name" value="ATPase domain of HSP90 chaperone/DNA topoisomerase II/histidine kinase"/>
    <property type="match status" value="1"/>
</dbReference>